<evidence type="ECO:0000313" key="1">
    <source>
        <dbReference type="EMBL" id="AFL98120.1"/>
    </source>
</evidence>
<dbReference type="InterPro" id="IPR011047">
    <property type="entry name" value="Quinoprotein_ADH-like_sf"/>
</dbReference>
<proteinExistence type="predicted"/>
<sequence length="336" mass="39249">MRKYSLNKILHKIQDFLLINNIFVLSENFLTDILNNRSKKIDCLSLYMVNGYILTDSKIVFDYNLNEIEIKIDDEFMYRRKSYNNIVIFNNEKTLFFYDILNGQLIKKIDISILKDMGAIYCFIDAKTILLKNDFSKLFAYDYINNEILWQFNISDYFNAPSGVYQGRVLVVGDRLVFFAHTKDWKKGATFVLDAQTGEVLNNPAQTIFGGKLFLFDGYIWQKKDKGFAKMNPNTFEVTHYDLSQELPTEIIDNKTMAYHDGVIAVSAKPQKGSIRSLVLLFDTKTEQIIWRKEILHDENKASTDANRRQIEEIQMNEKYIAVSTSGYLLYVFEKE</sequence>
<dbReference type="STRING" id="867902.Ornrh_1976"/>
<dbReference type="eggNOG" id="COG1520">
    <property type="taxonomic scope" value="Bacteria"/>
</dbReference>
<organism evidence="1 2">
    <name type="scientific">Ornithobacterium rhinotracheale (strain ATCC 51463 / DSM 15997 / CCUG 23171 / CIP 104009 / LMG 9086)</name>
    <dbReference type="NCBI Taxonomy" id="867902"/>
    <lineage>
        <taxon>Bacteria</taxon>
        <taxon>Pseudomonadati</taxon>
        <taxon>Bacteroidota</taxon>
        <taxon>Flavobacteriia</taxon>
        <taxon>Flavobacteriales</taxon>
        <taxon>Weeksellaceae</taxon>
        <taxon>Ornithobacterium</taxon>
    </lineage>
</organism>
<gene>
    <name evidence="1" type="ordered locus">Ornrh_1976</name>
</gene>
<dbReference type="EMBL" id="CP003283">
    <property type="protein sequence ID" value="AFL98120.1"/>
    <property type="molecule type" value="Genomic_DNA"/>
</dbReference>
<accession>I4A2D6</accession>
<keyword evidence="2" id="KW-1185">Reference proteome</keyword>
<protein>
    <submittedName>
        <fullName evidence="1">Uncharacterized protein</fullName>
    </submittedName>
</protein>
<dbReference type="HOGENOM" id="CLU_825945_0_0_10"/>
<dbReference type="KEGG" id="orh:Ornrh_1976"/>
<name>I4A2D6_ORNRL</name>
<dbReference type="Proteomes" id="UP000006051">
    <property type="component" value="Chromosome"/>
</dbReference>
<dbReference type="AlphaFoldDB" id="I4A2D6"/>
<reference evidence="1 2" key="1">
    <citation type="submission" date="2012-06" db="EMBL/GenBank/DDBJ databases">
        <title>The complete genome of Ornithobacterium rhinotracheale DSM 15997.</title>
        <authorList>
            <consortium name="US DOE Joint Genome Institute (JGI-PGF)"/>
            <person name="Lucas S."/>
            <person name="Copeland A."/>
            <person name="Lapidus A."/>
            <person name="Goodwin L."/>
            <person name="Pitluck S."/>
            <person name="Peters L."/>
            <person name="Mikhailova N."/>
            <person name="Teshima H."/>
            <person name="Kyrpides N."/>
            <person name="Mavromatis K."/>
            <person name="Pagani I."/>
            <person name="Ivanova N."/>
            <person name="Ovchinnikova G."/>
            <person name="Zeytun A."/>
            <person name="Detter J.C."/>
            <person name="Han C."/>
            <person name="Land M."/>
            <person name="Hauser L."/>
            <person name="Markowitz V."/>
            <person name="Cheng J.-F."/>
            <person name="Hugenholtz P."/>
            <person name="Woyke T."/>
            <person name="Wu D."/>
            <person name="Lang E."/>
            <person name="Kopitz M."/>
            <person name="Brambilla E."/>
            <person name="Klenk H.-P."/>
            <person name="Eisen J.A."/>
        </authorList>
    </citation>
    <scope>NUCLEOTIDE SEQUENCE [LARGE SCALE GENOMIC DNA]</scope>
    <source>
        <strain evidence="2">ATCC 51463 / DSM 15997 / CCUG 23171 / LMG 9086</strain>
    </source>
</reference>
<dbReference type="SUPFAM" id="SSF50998">
    <property type="entry name" value="Quinoprotein alcohol dehydrogenase-like"/>
    <property type="match status" value="1"/>
</dbReference>
<evidence type="ECO:0000313" key="2">
    <source>
        <dbReference type="Proteomes" id="UP000006051"/>
    </source>
</evidence>
<dbReference type="InterPro" id="IPR015943">
    <property type="entry name" value="WD40/YVTN_repeat-like_dom_sf"/>
</dbReference>
<dbReference type="Gene3D" id="2.130.10.10">
    <property type="entry name" value="YVTN repeat-like/Quinoprotein amine dehydrogenase"/>
    <property type="match status" value="1"/>
</dbReference>